<dbReference type="InterPro" id="IPR013486">
    <property type="entry name" value="SpoIID/LytB"/>
</dbReference>
<keyword evidence="4" id="KW-1185">Reference proteome</keyword>
<sequence precursor="true">MKKVITYILLMAFIVVLVPFMVVQFNGKEVGPVQIQDKEKSNVTPKQETAITINVYMHTQKKTVKMYLEDYIKGVLAAEMPAEFEIEALKAQAVAARTYALGRAVKLYGSVGVHDDADVCTDSRHCQAWKSKEQAMENWGLLSSFKYWNKITRAVNETQGQVIEYNKVLINPLFHSNSGGYTENVEDVWDGTSEPYLRGVKSVGEDEFREYKSVIELLESDMIKILKKNNPKIQIKGNNLFANIKINGYSSGNRVLSMDIGNVKVKGTDFRKMFNLKSTNFKLKKLAGGKISITTYGYGHGVGMSQCGANYLAQQGSHYKEILKYYYKGVEITRLDSSQKK</sequence>
<dbReference type="InterPro" id="IPR014225">
    <property type="entry name" value="Spore_II_D_firmicutes"/>
</dbReference>
<dbReference type="RefSeq" id="WP_012634733.1">
    <property type="nucleotide sequence ID" value="NC_011898.1"/>
</dbReference>
<dbReference type="InterPro" id="IPR013693">
    <property type="entry name" value="SpoIID/LytB_N"/>
</dbReference>
<dbReference type="NCBIfam" id="TIGR02870">
    <property type="entry name" value="spore_II_D"/>
    <property type="match status" value="1"/>
</dbReference>
<keyword evidence="1" id="KW-1133">Transmembrane helix</keyword>
<reference evidence="3 4" key="1">
    <citation type="submission" date="2009-01" db="EMBL/GenBank/DDBJ databases">
        <title>Complete sequence of Clostridium cellulolyticum H10.</title>
        <authorList>
            <consortium name="US DOE Joint Genome Institute"/>
            <person name="Lucas S."/>
            <person name="Copeland A."/>
            <person name="Lapidus A."/>
            <person name="Glavina del Rio T."/>
            <person name="Dalin E."/>
            <person name="Tice H."/>
            <person name="Bruce D."/>
            <person name="Goodwin L."/>
            <person name="Pitluck S."/>
            <person name="Chertkov O."/>
            <person name="Saunders E."/>
            <person name="Brettin T."/>
            <person name="Detter J.C."/>
            <person name="Han C."/>
            <person name="Larimer F."/>
            <person name="Land M."/>
            <person name="Hauser L."/>
            <person name="Kyrpides N."/>
            <person name="Ivanova N."/>
            <person name="Zhou J."/>
            <person name="Richardson P."/>
        </authorList>
    </citation>
    <scope>NUCLEOTIDE SEQUENCE [LARGE SCALE GENOMIC DNA]</scope>
    <source>
        <strain evidence="4">ATCC 35319 / DSM 5812 / JCM 6584 / H10</strain>
    </source>
</reference>
<name>B8I588_RUMCH</name>
<evidence type="ECO:0000256" key="1">
    <source>
        <dbReference type="SAM" id="Phobius"/>
    </source>
</evidence>
<dbReference type="PANTHER" id="PTHR30032:SF4">
    <property type="entry name" value="AMIDASE ENHANCER"/>
    <property type="match status" value="1"/>
</dbReference>
<dbReference type="NCBIfam" id="TIGR02669">
    <property type="entry name" value="SpoIID_LytB"/>
    <property type="match status" value="1"/>
</dbReference>
<feature type="transmembrane region" description="Helical" evidence="1">
    <location>
        <begin position="7"/>
        <end position="25"/>
    </location>
</feature>
<evidence type="ECO:0000313" key="3">
    <source>
        <dbReference type="EMBL" id="ACL74668.1"/>
    </source>
</evidence>
<dbReference type="KEGG" id="cce:Ccel_0281"/>
<dbReference type="HOGENOM" id="CLU_021203_1_1_9"/>
<proteinExistence type="predicted"/>
<accession>B8I588</accession>
<dbReference type="InterPro" id="IPR051922">
    <property type="entry name" value="Bact_Sporulation_Assoc"/>
</dbReference>
<keyword evidence="1" id="KW-0472">Membrane</keyword>
<dbReference type="Proteomes" id="UP000001349">
    <property type="component" value="Chromosome"/>
</dbReference>
<protein>
    <submittedName>
        <fullName evidence="3">Stage II sporulation protein D</fullName>
    </submittedName>
</protein>
<dbReference type="eggNOG" id="COG2385">
    <property type="taxonomic scope" value="Bacteria"/>
</dbReference>
<keyword evidence="1" id="KW-0812">Transmembrane</keyword>
<dbReference type="OrthoDB" id="9794671at2"/>
<evidence type="ECO:0000313" key="4">
    <source>
        <dbReference type="Proteomes" id="UP000001349"/>
    </source>
</evidence>
<dbReference type="Pfam" id="PF08486">
    <property type="entry name" value="SpoIID"/>
    <property type="match status" value="1"/>
</dbReference>
<evidence type="ECO:0000259" key="2">
    <source>
        <dbReference type="Pfam" id="PF08486"/>
    </source>
</evidence>
<dbReference type="PANTHER" id="PTHR30032">
    <property type="entry name" value="N-ACETYLMURAMOYL-L-ALANINE AMIDASE-RELATED"/>
    <property type="match status" value="1"/>
</dbReference>
<dbReference type="GO" id="GO:0030288">
    <property type="term" value="C:outer membrane-bounded periplasmic space"/>
    <property type="evidence" value="ECO:0007669"/>
    <property type="project" value="TreeGrafter"/>
</dbReference>
<organism evidence="3 4">
    <name type="scientific">Ruminiclostridium cellulolyticum (strain ATCC 35319 / DSM 5812 / JCM 6584 / H10)</name>
    <name type="common">Clostridium cellulolyticum</name>
    <dbReference type="NCBI Taxonomy" id="394503"/>
    <lineage>
        <taxon>Bacteria</taxon>
        <taxon>Bacillati</taxon>
        <taxon>Bacillota</taxon>
        <taxon>Clostridia</taxon>
        <taxon>Eubacteriales</taxon>
        <taxon>Oscillospiraceae</taxon>
        <taxon>Ruminiclostridium</taxon>
    </lineage>
</organism>
<dbReference type="GO" id="GO:0030435">
    <property type="term" value="P:sporulation resulting in formation of a cellular spore"/>
    <property type="evidence" value="ECO:0007669"/>
    <property type="project" value="InterPro"/>
</dbReference>
<dbReference type="STRING" id="394503.Ccel_0281"/>
<dbReference type="EMBL" id="CP001348">
    <property type="protein sequence ID" value="ACL74668.1"/>
    <property type="molecule type" value="Genomic_DNA"/>
</dbReference>
<dbReference type="AlphaFoldDB" id="B8I588"/>
<feature type="domain" description="Sporulation stage II protein D amidase enhancer LytB N-terminal" evidence="2">
    <location>
        <begin position="58"/>
        <end position="165"/>
    </location>
</feature>
<gene>
    <name evidence="3" type="ordered locus">Ccel_0281</name>
</gene>